<evidence type="ECO:0000313" key="8">
    <source>
        <dbReference type="EMBL" id="MEX4010289.1"/>
    </source>
</evidence>
<comment type="caution">
    <text evidence="8">The sequence shown here is derived from an EMBL/GenBank/DDBJ whole genome shotgun (WGS) entry which is preliminary data.</text>
</comment>
<reference evidence="8 9" key="1">
    <citation type="submission" date="2024-01" db="EMBL/GenBank/DDBJ databases">
        <title>New evidence supports the origin of RcGTA from prophage.</title>
        <authorList>
            <person name="Xu Y."/>
            <person name="Liu B."/>
            <person name="Chen F."/>
        </authorList>
    </citation>
    <scope>NUCLEOTIDE SEQUENCE [LARGE SCALE GENOMIC DNA]</scope>
    <source>
        <strain evidence="8 9">CBW1107-2</strain>
    </source>
</reference>
<dbReference type="RefSeq" id="WP_368805000.1">
    <property type="nucleotide sequence ID" value="NZ_JAZHFV010000011.1"/>
</dbReference>
<dbReference type="PANTHER" id="PTHR43840">
    <property type="entry name" value="MITOCHONDRIAL METAL TRANSPORTER 1-RELATED"/>
    <property type="match status" value="1"/>
</dbReference>
<dbReference type="InterPro" id="IPR058533">
    <property type="entry name" value="Cation_efflux_TM"/>
</dbReference>
<feature type="transmembrane region" description="Helical" evidence="6">
    <location>
        <begin position="127"/>
        <end position="147"/>
    </location>
</feature>
<evidence type="ECO:0000256" key="4">
    <source>
        <dbReference type="ARBA" id="ARBA00022989"/>
    </source>
</evidence>
<dbReference type="InterPro" id="IPR050291">
    <property type="entry name" value="CDF_Transporter"/>
</dbReference>
<keyword evidence="3 6" id="KW-0812">Transmembrane</keyword>
<evidence type="ECO:0000259" key="7">
    <source>
        <dbReference type="Pfam" id="PF01545"/>
    </source>
</evidence>
<organism evidence="8 9">
    <name type="scientific">Neoaquamicrobium sediminum</name>
    <dbReference type="NCBI Taxonomy" id="1849104"/>
    <lineage>
        <taxon>Bacteria</taxon>
        <taxon>Pseudomonadati</taxon>
        <taxon>Pseudomonadota</taxon>
        <taxon>Alphaproteobacteria</taxon>
        <taxon>Hyphomicrobiales</taxon>
        <taxon>Phyllobacteriaceae</taxon>
        <taxon>Neoaquamicrobium</taxon>
    </lineage>
</organism>
<name>A0ABV3X1Y1_9HYPH</name>
<feature type="transmembrane region" description="Helical" evidence="6">
    <location>
        <begin position="184"/>
        <end position="207"/>
    </location>
</feature>
<accession>A0ABV3X1Y1</accession>
<evidence type="ECO:0000256" key="6">
    <source>
        <dbReference type="SAM" id="Phobius"/>
    </source>
</evidence>
<feature type="transmembrane region" description="Helical" evidence="6">
    <location>
        <begin position="56"/>
        <end position="73"/>
    </location>
</feature>
<dbReference type="PANTHER" id="PTHR43840:SF15">
    <property type="entry name" value="MITOCHONDRIAL METAL TRANSPORTER 1-RELATED"/>
    <property type="match status" value="1"/>
</dbReference>
<evidence type="ECO:0000256" key="5">
    <source>
        <dbReference type="ARBA" id="ARBA00023136"/>
    </source>
</evidence>
<gene>
    <name evidence="8" type="ORF">V1479_23500</name>
</gene>
<proteinExistence type="predicted"/>
<evidence type="ECO:0000256" key="1">
    <source>
        <dbReference type="ARBA" id="ARBA00004141"/>
    </source>
</evidence>
<evidence type="ECO:0000256" key="2">
    <source>
        <dbReference type="ARBA" id="ARBA00022448"/>
    </source>
</evidence>
<protein>
    <submittedName>
        <fullName evidence="8">Cation transporter</fullName>
    </submittedName>
</protein>
<dbReference type="EMBL" id="JAZHFV010000011">
    <property type="protein sequence ID" value="MEX4010289.1"/>
    <property type="molecule type" value="Genomic_DNA"/>
</dbReference>
<dbReference type="Pfam" id="PF01545">
    <property type="entry name" value="Cation_efflux"/>
    <property type="match status" value="1"/>
</dbReference>
<sequence>MRTITAHEFPQEIAYVYARARRLEWITVGYIASSTAFLFFVMGSSQAMRTSFFEDAVSIVPAVAFLVCTRLARRAPTDNFPYGLHRATSIGHLIAALALSTMGLFLLIEGGLKLISQEKATIGTVTFLGHSIWAGWPMLIALLYTAVPSFFLGRMKTRLAPCLHDKILHADAAMMRADWMSETAAAAGVIGLGVGIWWLDPFAAIVVSGSIMRDGWANLRVAVTDLADRRPMKTDGSDWEYLAEEVRQTLENLDWVQQAEVRLREEGHIFMGEAFVVPKAGTARLTTLIMEAAATVKSLDWRVHDIVIMPVESHSQMKEDERSHRRETQA</sequence>
<evidence type="ECO:0000256" key="3">
    <source>
        <dbReference type="ARBA" id="ARBA00022692"/>
    </source>
</evidence>
<keyword evidence="2" id="KW-0813">Transport</keyword>
<feature type="transmembrane region" description="Helical" evidence="6">
    <location>
        <begin position="93"/>
        <end position="115"/>
    </location>
</feature>
<evidence type="ECO:0000313" key="9">
    <source>
        <dbReference type="Proteomes" id="UP001559025"/>
    </source>
</evidence>
<keyword evidence="5 6" id="KW-0472">Membrane</keyword>
<dbReference type="SUPFAM" id="SSF161111">
    <property type="entry name" value="Cation efflux protein transmembrane domain-like"/>
    <property type="match status" value="1"/>
</dbReference>
<dbReference type="InterPro" id="IPR027469">
    <property type="entry name" value="Cation_efflux_TMD_sf"/>
</dbReference>
<dbReference type="Gene3D" id="1.20.1510.10">
    <property type="entry name" value="Cation efflux protein transmembrane domain"/>
    <property type="match status" value="1"/>
</dbReference>
<feature type="domain" description="Cation efflux protein transmembrane" evidence="7">
    <location>
        <begin position="37"/>
        <end position="226"/>
    </location>
</feature>
<dbReference type="Proteomes" id="UP001559025">
    <property type="component" value="Unassembled WGS sequence"/>
</dbReference>
<keyword evidence="9" id="KW-1185">Reference proteome</keyword>
<comment type="subcellular location">
    <subcellularLocation>
        <location evidence="1">Membrane</location>
        <topology evidence="1">Multi-pass membrane protein</topology>
    </subcellularLocation>
</comment>
<keyword evidence="4 6" id="KW-1133">Transmembrane helix</keyword>
<feature type="transmembrane region" description="Helical" evidence="6">
    <location>
        <begin position="25"/>
        <end position="44"/>
    </location>
</feature>